<dbReference type="AlphaFoldDB" id="X5DN34"/>
<dbReference type="RefSeq" id="WP_038559386.1">
    <property type="nucleotide sequence ID" value="NZ_FOHT01000049.1"/>
</dbReference>
<proteinExistence type="predicted"/>
<dbReference type="EMBL" id="CP007451">
    <property type="protein sequence ID" value="AHW62022.1"/>
    <property type="molecule type" value="Genomic_DNA"/>
</dbReference>
<dbReference type="HOGENOM" id="CLU_1882457_0_0_10"/>
<accession>X5DN34</accession>
<protein>
    <submittedName>
        <fullName evidence="2">Uncharacterized protein</fullName>
    </submittedName>
</protein>
<dbReference type="KEGG" id="dori:FH5T_13445"/>
<keyword evidence="3" id="KW-1185">Reference proteome</keyword>
<dbReference type="Proteomes" id="UP000181981">
    <property type="component" value="Unassembled WGS sequence"/>
</dbReference>
<dbReference type="OrthoDB" id="1120195at2"/>
<dbReference type="EMBL" id="FOHT01000049">
    <property type="protein sequence ID" value="SEU11968.1"/>
    <property type="molecule type" value="Genomic_DNA"/>
</dbReference>
<evidence type="ECO:0000313" key="3">
    <source>
        <dbReference type="Proteomes" id="UP000023772"/>
    </source>
</evidence>
<reference evidence="2 4" key="2">
    <citation type="submission" date="2016-10" db="EMBL/GenBank/DDBJ databases">
        <authorList>
            <person name="de Groot N.N."/>
        </authorList>
    </citation>
    <scope>NUCLEOTIDE SEQUENCE [LARGE SCALE GENOMIC DNA]</scope>
    <source>
        <strain evidence="2 4">DSM 25947</strain>
    </source>
</reference>
<evidence type="ECO:0000313" key="2">
    <source>
        <dbReference type="EMBL" id="SEU11968.1"/>
    </source>
</evidence>
<name>X5DN34_9BACT</name>
<dbReference type="Proteomes" id="UP000023772">
    <property type="component" value="Chromosome"/>
</dbReference>
<evidence type="ECO:0000313" key="1">
    <source>
        <dbReference type="EMBL" id="AHW62022.1"/>
    </source>
</evidence>
<reference evidence="1 3" key="1">
    <citation type="submission" date="2014-03" db="EMBL/GenBank/DDBJ databases">
        <title>Complete genome sequence of a deeply braunched marine Bacteroidia bacterium Draconibacterium orientale type strain FH5T.</title>
        <authorList>
            <person name="Li X."/>
            <person name="Wang X."/>
            <person name="Xie Z."/>
            <person name="Du Z."/>
            <person name="Chen G."/>
        </authorList>
    </citation>
    <scope>NUCLEOTIDE SEQUENCE [LARGE SCALE GENOMIC DNA]</scope>
    <source>
        <strain evidence="1 3">FH5</strain>
    </source>
</reference>
<organism evidence="2 4">
    <name type="scientific">Draconibacterium orientale</name>
    <dbReference type="NCBI Taxonomy" id="1168034"/>
    <lineage>
        <taxon>Bacteria</taxon>
        <taxon>Pseudomonadati</taxon>
        <taxon>Bacteroidota</taxon>
        <taxon>Bacteroidia</taxon>
        <taxon>Marinilabiliales</taxon>
        <taxon>Prolixibacteraceae</taxon>
        <taxon>Draconibacterium</taxon>
    </lineage>
</organism>
<gene>
    <name evidence="1" type="ORF">FH5T_13445</name>
    <name evidence="2" type="ORF">SAMN05444285_1494</name>
</gene>
<dbReference type="eggNOG" id="ENOG5033IPP">
    <property type="taxonomic scope" value="Bacteria"/>
</dbReference>
<evidence type="ECO:0000313" key="4">
    <source>
        <dbReference type="Proteomes" id="UP000181981"/>
    </source>
</evidence>
<sequence>MKLPVVNNTNLENLMDKAEIVQQTAEQIMKDFGMFGVEITFSGNIDNAYQELHQQLIDQITGLVETNYDLLLSVLYQVDITNREIVQAEQDLPHYSHIEIIAHQVIARDLKKVLLRRYFKMKDEEGGLERGIDKT</sequence>